<keyword evidence="1 7" id="KW-0690">Ribosome biogenesis</keyword>
<evidence type="ECO:0000313" key="8">
    <source>
        <dbReference type="EMBL" id="MDF0591373.1"/>
    </source>
</evidence>
<dbReference type="PANTHER" id="PTHR12595">
    <property type="entry name" value="POS9-ACTIVATING FACTOR FAP7-RELATED"/>
    <property type="match status" value="1"/>
</dbReference>
<comment type="function">
    <text evidence="7">Broad-specificity nucleoside monophosphate (NMP) kinase that catalyzes the reversible transfer of the terminal phosphate group between nucleoside triphosphates and monophosphates. Has also ATPase activity. Involved in the late maturation steps of the 30S ribosomal particles, specifically 16S rRNA maturation. While NMP activity is not required for ribosome maturation, ATPase activity is. Associates transiently with small ribosomal subunit protein uS11. ATP hydrolysis breaks the interaction with uS11. May temporarily remove uS11 from the ribosome to enable a conformational change of the ribosomal RNA that is needed for the final maturation step of the small ribosomal subunit.</text>
</comment>
<accession>A0ABT5X9P4</accession>
<feature type="binding site" evidence="7">
    <location>
        <position position="13"/>
    </location>
    <ligand>
        <name>ATP</name>
        <dbReference type="ChEBI" id="CHEBI:30616"/>
    </ligand>
</feature>
<feature type="region of interest" description="LID" evidence="7">
    <location>
        <begin position="100"/>
        <end position="110"/>
    </location>
</feature>
<feature type="binding site" evidence="7">
    <location>
        <position position="10"/>
    </location>
    <ligand>
        <name>ATP</name>
        <dbReference type="ChEBI" id="CHEBI:30616"/>
    </ligand>
</feature>
<dbReference type="Proteomes" id="UP001220010">
    <property type="component" value="Unassembled WGS sequence"/>
</dbReference>
<evidence type="ECO:0000256" key="3">
    <source>
        <dbReference type="ARBA" id="ARBA00022679"/>
    </source>
</evidence>
<evidence type="ECO:0000256" key="7">
    <source>
        <dbReference type="HAMAP-Rule" id="MF_00039"/>
    </source>
</evidence>
<evidence type="ECO:0000256" key="6">
    <source>
        <dbReference type="ARBA" id="ARBA00022840"/>
    </source>
</evidence>
<keyword evidence="2 7" id="KW-0698">rRNA processing</keyword>
<protein>
    <recommendedName>
        <fullName evidence="7">Putative adenylate kinase</fullName>
        <shortName evidence="7">AK</shortName>
        <ecNumber evidence="7">2.7.4.3</ecNumber>
    </recommendedName>
    <alternativeName>
        <fullName evidence="7">ATP-AMP transphosphorylase</fullName>
    </alternativeName>
</protein>
<comment type="catalytic activity">
    <reaction evidence="7">
        <text>AMP + ATP = 2 ADP</text>
        <dbReference type="Rhea" id="RHEA:12973"/>
        <dbReference type="ChEBI" id="CHEBI:30616"/>
        <dbReference type="ChEBI" id="CHEBI:456215"/>
        <dbReference type="ChEBI" id="CHEBI:456216"/>
        <dbReference type="EC" id="2.7.4.3"/>
    </reaction>
</comment>
<keyword evidence="4 7" id="KW-0547">Nucleotide-binding</keyword>
<keyword evidence="9" id="KW-1185">Reference proteome</keyword>
<comment type="subunit">
    <text evidence="7">Interacts with uS11. Not a structural component of 40S pre-ribosomes, but transiently interacts with them by binding to uS11.</text>
</comment>
<keyword evidence="6 7" id="KW-0067">ATP-binding</keyword>
<evidence type="ECO:0000256" key="4">
    <source>
        <dbReference type="ARBA" id="ARBA00022741"/>
    </source>
</evidence>
<evidence type="ECO:0000256" key="1">
    <source>
        <dbReference type="ARBA" id="ARBA00022517"/>
    </source>
</evidence>
<gene>
    <name evidence="8" type="ORF">P0O15_09405</name>
</gene>
<organism evidence="8 9">
    <name type="scientific">Candidatus Methanocrinis natronophilus</name>
    <dbReference type="NCBI Taxonomy" id="3033396"/>
    <lineage>
        <taxon>Archaea</taxon>
        <taxon>Methanobacteriati</taxon>
        <taxon>Methanobacteriota</taxon>
        <taxon>Stenosarchaea group</taxon>
        <taxon>Methanomicrobia</taxon>
        <taxon>Methanotrichales</taxon>
        <taxon>Methanotrichaceae</taxon>
        <taxon>Methanocrinis</taxon>
    </lineage>
</organism>
<dbReference type="InterPro" id="IPR027417">
    <property type="entry name" value="P-loop_NTPase"/>
</dbReference>
<comment type="caution">
    <text evidence="8">The sequence shown here is derived from an EMBL/GenBank/DDBJ whole genome shotgun (WGS) entry which is preliminary data.</text>
</comment>
<comment type="similarity">
    <text evidence="7">Belongs to the adenylate kinase family. AK6 subfamily.</text>
</comment>
<dbReference type="Pfam" id="PF13238">
    <property type="entry name" value="AAA_18"/>
    <property type="match status" value="1"/>
</dbReference>
<dbReference type="Gene3D" id="3.40.50.300">
    <property type="entry name" value="P-loop containing nucleotide triphosphate hydrolases"/>
    <property type="match status" value="1"/>
</dbReference>
<dbReference type="RefSeq" id="WP_316967107.1">
    <property type="nucleotide sequence ID" value="NZ_JARFPK010000037.1"/>
</dbReference>
<evidence type="ECO:0000256" key="5">
    <source>
        <dbReference type="ARBA" id="ARBA00022777"/>
    </source>
</evidence>
<dbReference type="GO" id="GO:0016301">
    <property type="term" value="F:kinase activity"/>
    <property type="evidence" value="ECO:0007669"/>
    <property type="project" value="UniProtKB-KW"/>
</dbReference>
<dbReference type="EC" id="2.7.4.3" evidence="7"/>
<dbReference type="SUPFAM" id="SSF52540">
    <property type="entry name" value="P-loop containing nucleoside triphosphate hydrolases"/>
    <property type="match status" value="1"/>
</dbReference>
<dbReference type="EMBL" id="JARFPK010000037">
    <property type="protein sequence ID" value="MDF0591373.1"/>
    <property type="molecule type" value="Genomic_DNA"/>
</dbReference>
<feature type="binding site" evidence="7">
    <location>
        <position position="14"/>
    </location>
    <ligand>
        <name>ATP</name>
        <dbReference type="ChEBI" id="CHEBI:30616"/>
    </ligand>
</feature>
<comment type="catalytic activity">
    <reaction evidence="7">
        <text>ATP + H2O = ADP + phosphate + H(+)</text>
        <dbReference type="Rhea" id="RHEA:13065"/>
        <dbReference type="ChEBI" id="CHEBI:15377"/>
        <dbReference type="ChEBI" id="CHEBI:15378"/>
        <dbReference type="ChEBI" id="CHEBI:30616"/>
        <dbReference type="ChEBI" id="CHEBI:43474"/>
        <dbReference type="ChEBI" id="CHEBI:456216"/>
    </reaction>
</comment>
<feature type="binding site" evidence="7">
    <location>
        <position position="101"/>
    </location>
    <ligand>
        <name>ATP</name>
        <dbReference type="ChEBI" id="CHEBI:30616"/>
    </ligand>
</feature>
<reference evidence="8 9" key="1">
    <citation type="submission" date="2023-03" db="EMBL/GenBank/DDBJ databases">
        <title>WGS of Methanotrichaceae archaeon Mx.</title>
        <authorList>
            <person name="Sorokin D.Y."/>
            <person name="Merkel A.Y."/>
        </authorList>
    </citation>
    <scope>NUCLEOTIDE SEQUENCE [LARGE SCALE GENOMIC DNA]</scope>
    <source>
        <strain evidence="8 9">Mx</strain>
    </source>
</reference>
<feature type="binding site" evidence="7">
    <location>
        <position position="15"/>
    </location>
    <ligand>
        <name>ATP</name>
        <dbReference type="ChEBI" id="CHEBI:30616"/>
    </ligand>
</feature>
<dbReference type="PANTHER" id="PTHR12595:SF0">
    <property type="entry name" value="ADENYLATE KINASE ISOENZYME 6"/>
    <property type="match status" value="1"/>
</dbReference>
<evidence type="ECO:0000256" key="2">
    <source>
        <dbReference type="ARBA" id="ARBA00022552"/>
    </source>
</evidence>
<dbReference type="InterPro" id="IPR020618">
    <property type="entry name" value="Adenyl_kinase_AK6"/>
</dbReference>
<feature type="binding site" evidence="7">
    <location>
        <position position="12"/>
    </location>
    <ligand>
        <name>ATP</name>
        <dbReference type="ChEBI" id="CHEBI:30616"/>
    </ligand>
</feature>
<dbReference type="HAMAP" id="MF_00039">
    <property type="entry name" value="Adenylate_kinase_AK6"/>
    <property type="match status" value="1"/>
</dbReference>
<comment type="caution">
    <text evidence="7">Lacks conserved residue(s) required for the propagation of feature annotation.</text>
</comment>
<evidence type="ECO:0000313" key="9">
    <source>
        <dbReference type="Proteomes" id="UP001220010"/>
    </source>
</evidence>
<sequence>MRAALTGTPGTGKTTVAALLPFRVIDLNSLVREEELTLGIDPDRGCMIADVEALAERLQELAPEGDDEIVVLEGHFSHQFASEAVVLRTRPQVLKGRLLRRGYSEEKVRENLEAEFLDVILVEAVEWCDLVSEIDATCLSPEEVADRVVGILRGELKMPPGEVDWTGEMEFDP</sequence>
<keyword evidence="3 7" id="KW-0808">Transferase</keyword>
<keyword evidence="5 7" id="KW-0418">Kinase</keyword>
<proteinExistence type="inferred from homology"/>
<name>A0ABT5X9P4_9EURY</name>